<reference evidence="1" key="1">
    <citation type="submission" date="2014-09" db="EMBL/GenBank/DDBJ databases">
        <authorList>
            <person name="Magalhaes I.L.F."/>
            <person name="Oliveira U."/>
            <person name="Santos F.R."/>
            <person name="Vidigal T.H.D.A."/>
            <person name="Brescovit A.D."/>
            <person name="Santos A.J."/>
        </authorList>
    </citation>
    <scope>NUCLEOTIDE SEQUENCE</scope>
    <source>
        <tissue evidence="1">Shoot tissue taken approximately 20 cm above the soil surface</tissue>
    </source>
</reference>
<proteinExistence type="predicted"/>
<dbReference type="EMBL" id="GBRH01254088">
    <property type="protein sequence ID" value="JAD43807.1"/>
    <property type="molecule type" value="Transcribed_RNA"/>
</dbReference>
<sequence>MSKFALYTYFWKIY</sequence>
<reference evidence="1" key="2">
    <citation type="journal article" date="2015" name="Data Brief">
        <title>Shoot transcriptome of the giant reed, Arundo donax.</title>
        <authorList>
            <person name="Barrero R.A."/>
            <person name="Guerrero F.D."/>
            <person name="Moolhuijzen P."/>
            <person name="Goolsby J.A."/>
            <person name="Tidwell J."/>
            <person name="Bellgard S.E."/>
            <person name="Bellgard M.I."/>
        </authorList>
    </citation>
    <scope>NUCLEOTIDE SEQUENCE</scope>
    <source>
        <tissue evidence="1">Shoot tissue taken approximately 20 cm above the soil surface</tissue>
    </source>
</reference>
<organism evidence="1">
    <name type="scientific">Arundo donax</name>
    <name type="common">Giant reed</name>
    <name type="synonym">Donax arundinaceus</name>
    <dbReference type="NCBI Taxonomy" id="35708"/>
    <lineage>
        <taxon>Eukaryota</taxon>
        <taxon>Viridiplantae</taxon>
        <taxon>Streptophyta</taxon>
        <taxon>Embryophyta</taxon>
        <taxon>Tracheophyta</taxon>
        <taxon>Spermatophyta</taxon>
        <taxon>Magnoliopsida</taxon>
        <taxon>Liliopsida</taxon>
        <taxon>Poales</taxon>
        <taxon>Poaceae</taxon>
        <taxon>PACMAD clade</taxon>
        <taxon>Arundinoideae</taxon>
        <taxon>Arundineae</taxon>
        <taxon>Arundo</taxon>
    </lineage>
</organism>
<evidence type="ECO:0000313" key="1">
    <source>
        <dbReference type="EMBL" id="JAD43807.1"/>
    </source>
</evidence>
<accession>A0A0A9A9S5</accession>
<name>A0A0A9A9S5_ARUDO</name>
<protein>
    <submittedName>
        <fullName evidence="1">Uncharacterized protein</fullName>
    </submittedName>
</protein>